<proteinExistence type="predicted"/>
<gene>
    <name evidence="2" type="ORF">QYF61_026792</name>
</gene>
<dbReference type="InterPro" id="IPR000477">
    <property type="entry name" value="RT_dom"/>
</dbReference>
<dbReference type="EMBL" id="JAUNZN010000001">
    <property type="protein sequence ID" value="KAK4832966.1"/>
    <property type="molecule type" value="Genomic_DNA"/>
</dbReference>
<dbReference type="InterPro" id="IPR033333">
    <property type="entry name" value="FANCB"/>
</dbReference>
<dbReference type="Pfam" id="PF00078">
    <property type="entry name" value="RVT_1"/>
    <property type="match status" value="1"/>
</dbReference>
<dbReference type="GO" id="GO:0036297">
    <property type="term" value="P:interstrand cross-link repair"/>
    <property type="evidence" value="ECO:0007669"/>
    <property type="project" value="InterPro"/>
</dbReference>
<evidence type="ECO:0000313" key="3">
    <source>
        <dbReference type="Proteomes" id="UP001333110"/>
    </source>
</evidence>
<evidence type="ECO:0000313" key="2">
    <source>
        <dbReference type="EMBL" id="KAK4832966.1"/>
    </source>
</evidence>
<dbReference type="AlphaFoldDB" id="A0AAN7SJT2"/>
<feature type="domain" description="Reverse transcriptase" evidence="1">
    <location>
        <begin position="386"/>
        <end position="495"/>
    </location>
</feature>
<dbReference type="Proteomes" id="UP001333110">
    <property type="component" value="Unassembled WGS sequence"/>
</dbReference>
<reference evidence="2 3" key="1">
    <citation type="journal article" date="2023" name="J. Hered.">
        <title>Chromosome-level genome of the wood stork (Mycteria americana) provides insight into avian chromosome evolution.</title>
        <authorList>
            <person name="Flamio R. Jr."/>
            <person name="Ramstad K.M."/>
        </authorList>
    </citation>
    <scope>NUCLEOTIDE SEQUENCE [LARGE SCALE GENOMIC DNA]</scope>
    <source>
        <strain evidence="2">JAX WOST 10</strain>
    </source>
</reference>
<dbReference type="PANTHER" id="PTHR28450">
    <property type="entry name" value="FANCONI ANEMIA GROUP B PROTEIN"/>
    <property type="match status" value="1"/>
</dbReference>
<name>A0AAN7SJT2_MYCAM</name>
<accession>A0AAN7SJT2</accession>
<dbReference type="GO" id="GO:1905168">
    <property type="term" value="P:positive regulation of double-strand break repair via homologous recombination"/>
    <property type="evidence" value="ECO:0007669"/>
    <property type="project" value="TreeGrafter"/>
</dbReference>
<sequence length="1037" mass="116300">MLLGEQEQFLSYNGEVLIFQLSKTKHTEGAADKTVNLCVRRMAFNRDTKLFVQKSSGVFSMRASHLKIEIICCSCTMDSRTGIILPCILMKKKKRNNVVKYLLLLLHSSNQFEQSFHFKLDYELKEDIRLFTGPSVLWRHASKLFYISCDTCTVLSAPVQLSSVVWTGEIEDEGTVVLGIRTACLPESEDEDEFSTSDRAIWGSEFFGYAIETQKMLTSICFMPHAYSRVVSSVYVCKNEILKKQPRISLVAITHKNQLIWFQDGLPKGVCELPYEKPCSVKTAVTSSNDLLFIVSFASGNICVVQRRDSLQVASKWQKVKTVLVDDFIGSGSEQLLLLFKDDSNTDVLSTFKITDLGEVNYASGINYKHDVPAAEGLQENSLLTIQALETRLQNWLDGQARRVVVNGVYSSWRLVTSGVPQGSVLGPVLFNIFINDLDEGIECTLSKFADDTKLCGSVDLLEGRQALQRDLDRLDRWAEVNCMRFNKAKCKVLHLGHSNPMQRYRLGEEWLESCQAEKDLGVLVDSCLNMSQQCAQAAKKANGILACIKNSVASRTREVIVPLYSALAGCTSVRELQQHLRLKKRVILESCRALIDLVEERTHILPTAKEEGLVSLWDDVENPPHSLSKETSLASKVPEHFIEKLWQRVVGDSLVVGVKLTESFYLSLSDVSLSLVMDQEFSSISPIIECRNKIIKLNKAFSALAVSSCQIEPPPKKMKLDLHSKNDLKKEFPKRCSRVQLDGAKTVIAVTSLSPLLAFRRVHCIVLLHAKKQKHRNDSLQESKKITVLCGKILLSLEDISNGKHSVKMLRDNSYCTGSMEDILAVLAVSVRFSFQIVSSDCTLTPVNSWLLGEMECTPFKECHDNIFCHKAGNVYGTVFNWTLKNPFEGVLTLFCRNLTVLFQCLHSLTRVLPPSCDVKLLRSRSKGVLTEQLALALEKEILTLRSSFSSKESKAENSLTWGNEPGKKTSDAPVASLLDSEEGVQQFRKKLQNEREESVLSMNQTMNGALYQEIALKIAEAQLSSDMIVWRLSKS</sequence>
<dbReference type="PANTHER" id="PTHR28450:SF1">
    <property type="entry name" value="FANCONI ANEMIA GROUP B PROTEIN"/>
    <property type="match status" value="1"/>
</dbReference>
<comment type="caution">
    <text evidence="2">The sequence shown here is derived from an EMBL/GenBank/DDBJ whole genome shotgun (WGS) entry which is preliminary data.</text>
</comment>
<keyword evidence="3" id="KW-1185">Reference proteome</keyword>
<dbReference type="GO" id="GO:1990414">
    <property type="term" value="P:replication-born double-strand break repair via sister chromatid exchange"/>
    <property type="evidence" value="ECO:0007669"/>
    <property type="project" value="TreeGrafter"/>
</dbReference>
<organism evidence="2 3">
    <name type="scientific">Mycteria americana</name>
    <name type="common">Wood stork</name>
    <dbReference type="NCBI Taxonomy" id="33587"/>
    <lineage>
        <taxon>Eukaryota</taxon>
        <taxon>Metazoa</taxon>
        <taxon>Chordata</taxon>
        <taxon>Craniata</taxon>
        <taxon>Vertebrata</taxon>
        <taxon>Euteleostomi</taxon>
        <taxon>Archelosauria</taxon>
        <taxon>Archosauria</taxon>
        <taxon>Dinosauria</taxon>
        <taxon>Saurischia</taxon>
        <taxon>Theropoda</taxon>
        <taxon>Coelurosauria</taxon>
        <taxon>Aves</taxon>
        <taxon>Neognathae</taxon>
        <taxon>Neoaves</taxon>
        <taxon>Aequornithes</taxon>
        <taxon>Ciconiiformes</taxon>
        <taxon>Ciconiidae</taxon>
        <taxon>Mycteria</taxon>
    </lineage>
</organism>
<dbReference type="GO" id="GO:2000042">
    <property type="term" value="P:negative regulation of double-strand break repair via homologous recombination"/>
    <property type="evidence" value="ECO:0007669"/>
    <property type="project" value="TreeGrafter"/>
</dbReference>
<protein>
    <recommendedName>
        <fullName evidence="1">Reverse transcriptase domain-containing protein</fullName>
    </recommendedName>
</protein>
<evidence type="ECO:0000259" key="1">
    <source>
        <dbReference type="Pfam" id="PF00078"/>
    </source>
</evidence>
<dbReference type="GO" id="GO:0043240">
    <property type="term" value="C:Fanconi anaemia nuclear complex"/>
    <property type="evidence" value="ECO:0007669"/>
    <property type="project" value="InterPro"/>
</dbReference>